<protein>
    <submittedName>
        <fullName evidence="2">Uncharacterized protein</fullName>
    </submittedName>
</protein>
<feature type="compositionally biased region" description="Acidic residues" evidence="1">
    <location>
        <begin position="152"/>
        <end position="177"/>
    </location>
</feature>
<reference evidence="3" key="1">
    <citation type="submission" date="2018-06" db="EMBL/GenBank/DDBJ databases">
        <authorList>
            <consortium name="Pathogen Informatics"/>
        </authorList>
    </citation>
    <scope>NUCLEOTIDE SEQUENCE [LARGE SCALE GENOMIC DNA]</scope>
    <source>
        <strain evidence="3">NCTC10135</strain>
    </source>
</reference>
<name>A0A3B0P126_9BACT</name>
<gene>
    <name evidence="2" type="ORF">NCTC10135_00600</name>
</gene>
<sequence>MENKDLEKSIDYTVKIIEQEIKKIQKKNASKKTFSQEEVFNIIDKKKLYVDEEEADLLLKKLLEKKIISNNVDEGDNDDVIDFGDDVHFNEEELKDIDTEDLDNDDIFAETENGAEYVEFDDALIPRTDGNLKEEEIYDEEVEFLSNSINSDEYEDDEEGYGTYDLDDYDEYAEGSW</sequence>
<dbReference type="Proteomes" id="UP000259864">
    <property type="component" value="Chromosome 1"/>
</dbReference>
<evidence type="ECO:0000313" key="3">
    <source>
        <dbReference type="Proteomes" id="UP000259864"/>
    </source>
</evidence>
<dbReference type="EMBL" id="LS991949">
    <property type="protein sequence ID" value="SYV90090.1"/>
    <property type="molecule type" value="Genomic_DNA"/>
</dbReference>
<dbReference type="AlphaFoldDB" id="A0A3B0P126"/>
<organism evidence="2 3">
    <name type="scientific">Metamycoplasma alkalescens</name>
    <dbReference type="NCBI Taxonomy" id="45363"/>
    <lineage>
        <taxon>Bacteria</taxon>
        <taxon>Bacillati</taxon>
        <taxon>Mycoplasmatota</taxon>
        <taxon>Mycoplasmoidales</taxon>
        <taxon>Metamycoplasmataceae</taxon>
        <taxon>Metamycoplasma</taxon>
    </lineage>
</organism>
<proteinExistence type="predicted"/>
<accession>A0A3B0P126</accession>
<feature type="region of interest" description="Disordered" evidence="1">
    <location>
        <begin position="147"/>
        <end position="177"/>
    </location>
</feature>
<evidence type="ECO:0000256" key="1">
    <source>
        <dbReference type="SAM" id="MobiDB-lite"/>
    </source>
</evidence>
<feature type="non-terminal residue" evidence="2">
    <location>
        <position position="177"/>
    </location>
</feature>
<dbReference type="KEGG" id="mala:NCTC10135_00600"/>
<evidence type="ECO:0000313" key="2">
    <source>
        <dbReference type="EMBL" id="SYV90090.1"/>
    </source>
</evidence>